<keyword evidence="2" id="KW-1185">Reference proteome</keyword>
<reference evidence="1 2" key="1">
    <citation type="submission" date="2020-02" db="EMBL/GenBank/DDBJ databases">
        <title>Bacillus aquiflavi sp. nov., isolated from yellow water of strong flavor Chinese baijiu in Yibin region of China.</title>
        <authorList>
            <person name="Xie J."/>
        </authorList>
    </citation>
    <scope>NUCLEOTIDE SEQUENCE [LARGE SCALE GENOMIC DNA]</scope>
    <source>
        <strain evidence="1 2">SA4</strain>
    </source>
</reference>
<dbReference type="RefSeq" id="WP_163182122.1">
    <property type="nucleotide sequence ID" value="NZ_JAAIWM010000019.1"/>
</dbReference>
<organism evidence="1 2">
    <name type="scientific">Bacillus mesophilus</name>
    <dbReference type="NCBI Taxonomy" id="1808955"/>
    <lineage>
        <taxon>Bacteria</taxon>
        <taxon>Bacillati</taxon>
        <taxon>Bacillota</taxon>
        <taxon>Bacilli</taxon>
        <taxon>Bacillales</taxon>
        <taxon>Bacillaceae</taxon>
        <taxon>Bacillus</taxon>
    </lineage>
</organism>
<sequence length="103" mass="11626">MKKKVILVLTFVLLIIAVIAINPYNLYHHIKAEGTVSSILADPTVRNAAFGNDSEISNIKYLGSNMYRVETSSNTFVIELKKDGSHYNYEIYEFKQKIGAFGH</sequence>
<name>A0A6M0QFN0_9BACI</name>
<accession>A0A6M0QFN0</accession>
<protein>
    <recommendedName>
        <fullName evidence="3">DUF3139 domain-containing protein</fullName>
    </recommendedName>
</protein>
<dbReference type="AlphaFoldDB" id="A0A6M0QFN0"/>
<dbReference type="EMBL" id="JAAIWM010000019">
    <property type="protein sequence ID" value="NEY74258.1"/>
    <property type="molecule type" value="Genomic_DNA"/>
</dbReference>
<evidence type="ECO:0008006" key="3">
    <source>
        <dbReference type="Google" id="ProtNLM"/>
    </source>
</evidence>
<evidence type="ECO:0000313" key="2">
    <source>
        <dbReference type="Proteomes" id="UP000481043"/>
    </source>
</evidence>
<dbReference type="Proteomes" id="UP000481043">
    <property type="component" value="Unassembled WGS sequence"/>
</dbReference>
<proteinExistence type="predicted"/>
<evidence type="ECO:0000313" key="1">
    <source>
        <dbReference type="EMBL" id="NEY74258.1"/>
    </source>
</evidence>
<comment type="caution">
    <text evidence="1">The sequence shown here is derived from an EMBL/GenBank/DDBJ whole genome shotgun (WGS) entry which is preliminary data.</text>
</comment>
<gene>
    <name evidence="1" type="ORF">G4D63_21445</name>
</gene>